<keyword evidence="4" id="KW-0474">Menaquinone biosynthesis</keyword>
<sequence length="244" mass="27022">MTLTNHHSENEVNQMFTRLAGRYDLMNDVVSLGTQRQWRKKFFNQLPVFKGADSLDLCCGTADLTIKLAQLAGPRGRTIGLDFNAAMLAGGEEKIRQADLTKDIELVQGDAMNLPFEANQFDFVTIGFGLRNVPDANQVLKEAQRVLKPGGYFACIEMSQPTNPVVRLGWKAYFNAFPVLAKAFGGSYKDYTYLKETSMQFVSASKLKQMMEEAGMVAVRVIPLNLGAAAIHVGQKAAPRMGRY</sequence>
<dbReference type="InterPro" id="IPR023576">
    <property type="entry name" value="UbiE/COQ5_MeTrFase_CS"/>
</dbReference>
<dbReference type="Gene3D" id="3.40.50.150">
    <property type="entry name" value="Vaccinia Virus protein VP39"/>
    <property type="match status" value="1"/>
</dbReference>
<dbReference type="EC" id="2.1.1.163" evidence="4"/>
<protein>
    <recommendedName>
        <fullName evidence="4">Demethylmenaquinone methyltransferase</fullName>
        <ecNumber evidence="4">2.1.1.163</ecNumber>
    </recommendedName>
</protein>
<dbReference type="NCBIfam" id="TIGR01934">
    <property type="entry name" value="MenG_MenH_UbiE"/>
    <property type="match status" value="1"/>
</dbReference>
<evidence type="ECO:0000313" key="6">
    <source>
        <dbReference type="Proteomes" id="UP000776629"/>
    </source>
</evidence>
<dbReference type="GO" id="GO:0032259">
    <property type="term" value="P:methylation"/>
    <property type="evidence" value="ECO:0007669"/>
    <property type="project" value="UniProtKB-KW"/>
</dbReference>
<evidence type="ECO:0000256" key="2">
    <source>
        <dbReference type="ARBA" id="ARBA00022679"/>
    </source>
</evidence>
<dbReference type="HAMAP" id="MF_01813">
    <property type="entry name" value="MenG_UbiE_methyltr"/>
    <property type="match status" value="1"/>
</dbReference>
<comment type="similarity">
    <text evidence="4">Belongs to the class I-like SAM-binding methyltransferase superfamily. MenG/UbiE family.</text>
</comment>
<organism evidence="5 6">
    <name type="scientific">Limosilactobacillus alvi</name>
    <dbReference type="NCBI Taxonomy" id="990412"/>
    <lineage>
        <taxon>Bacteria</taxon>
        <taxon>Bacillati</taxon>
        <taxon>Bacillota</taxon>
        <taxon>Bacilli</taxon>
        <taxon>Lactobacillales</taxon>
        <taxon>Lactobacillaceae</taxon>
        <taxon>Limosilactobacillus</taxon>
    </lineage>
</organism>
<keyword evidence="6" id="KW-1185">Reference proteome</keyword>
<dbReference type="PANTHER" id="PTHR43591">
    <property type="entry name" value="METHYLTRANSFERASE"/>
    <property type="match status" value="1"/>
</dbReference>
<dbReference type="PROSITE" id="PS51608">
    <property type="entry name" value="SAM_MT_UBIE"/>
    <property type="match status" value="1"/>
</dbReference>
<name>A0ABS2EPU9_9LACO</name>
<keyword evidence="3 4" id="KW-0949">S-adenosyl-L-methionine</keyword>
<dbReference type="SUPFAM" id="SSF53335">
    <property type="entry name" value="S-adenosyl-L-methionine-dependent methyltransferases"/>
    <property type="match status" value="1"/>
</dbReference>
<comment type="function">
    <text evidence="4">Methyltransferase required for the conversion of demethylmenaquinol (DMKH2) to menaquinol (MKH2).</text>
</comment>
<feature type="binding site" evidence="4">
    <location>
        <position position="61"/>
    </location>
    <ligand>
        <name>S-adenosyl-L-methionine</name>
        <dbReference type="ChEBI" id="CHEBI:59789"/>
    </ligand>
</feature>
<accession>A0ABS2EPU9</accession>
<evidence type="ECO:0000313" key="5">
    <source>
        <dbReference type="EMBL" id="MBM6754527.1"/>
    </source>
</evidence>
<dbReference type="NCBIfam" id="NF001244">
    <property type="entry name" value="PRK00216.1-5"/>
    <property type="match status" value="1"/>
</dbReference>
<dbReference type="InterPro" id="IPR029063">
    <property type="entry name" value="SAM-dependent_MTases_sf"/>
</dbReference>
<dbReference type="GO" id="GO:0043770">
    <property type="term" value="F:demethylmenaquinone methyltransferase activity"/>
    <property type="evidence" value="ECO:0007669"/>
    <property type="project" value="UniProtKB-EC"/>
</dbReference>
<keyword evidence="1 4" id="KW-0489">Methyltransferase</keyword>
<dbReference type="EMBL" id="JACJJQ010000034">
    <property type="protein sequence ID" value="MBM6754527.1"/>
    <property type="molecule type" value="Genomic_DNA"/>
</dbReference>
<feature type="binding site" evidence="4">
    <location>
        <position position="82"/>
    </location>
    <ligand>
        <name>S-adenosyl-L-methionine</name>
        <dbReference type="ChEBI" id="CHEBI:59789"/>
    </ligand>
</feature>
<dbReference type="RefSeq" id="WP_204776808.1">
    <property type="nucleotide sequence ID" value="NZ_JACJJQ010000034.1"/>
</dbReference>
<dbReference type="Proteomes" id="UP000776629">
    <property type="component" value="Unassembled WGS sequence"/>
</dbReference>
<gene>
    <name evidence="4" type="primary">menG</name>
    <name evidence="5" type="ORF">H5993_07130</name>
</gene>
<dbReference type="PROSITE" id="PS01183">
    <property type="entry name" value="UBIE_1"/>
    <property type="match status" value="1"/>
</dbReference>
<dbReference type="InterPro" id="IPR004033">
    <property type="entry name" value="UbiE/COQ5_MeTrFase"/>
</dbReference>
<comment type="pathway">
    <text evidence="4">Quinol/quinone metabolism; menaquinone biosynthesis; menaquinol from 1,4-dihydroxy-2-naphthoate: step 2/2.</text>
</comment>
<proteinExistence type="inferred from homology"/>
<comment type="caution">
    <text evidence="4">Lacks conserved residue(s) required for the propagation of feature annotation.</text>
</comment>
<dbReference type="PROSITE" id="PS01184">
    <property type="entry name" value="UBIE_2"/>
    <property type="match status" value="1"/>
</dbReference>
<comment type="catalytic activity">
    <reaction evidence="4">
        <text>a 2-demethylmenaquinol + S-adenosyl-L-methionine = a menaquinol + S-adenosyl-L-homocysteine + H(+)</text>
        <dbReference type="Rhea" id="RHEA:42640"/>
        <dbReference type="Rhea" id="RHEA-COMP:9539"/>
        <dbReference type="Rhea" id="RHEA-COMP:9563"/>
        <dbReference type="ChEBI" id="CHEBI:15378"/>
        <dbReference type="ChEBI" id="CHEBI:18151"/>
        <dbReference type="ChEBI" id="CHEBI:55437"/>
        <dbReference type="ChEBI" id="CHEBI:57856"/>
        <dbReference type="ChEBI" id="CHEBI:59789"/>
        <dbReference type="EC" id="2.1.1.163"/>
    </reaction>
</comment>
<evidence type="ECO:0000256" key="3">
    <source>
        <dbReference type="ARBA" id="ARBA00022691"/>
    </source>
</evidence>
<dbReference type="NCBIfam" id="NF001243">
    <property type="entry name" value="PRK00216.1-4"/>
    <property type="match status" value="1"/>
</dbReference>
<dbReference type="CDD" id="cd02440">
    <property type="entry name" value="AdoMet_MTases"/>
    <property type="match status" value="1"/>
</dbReference>
<evidence type="ECO:0000256" key="4">
    <source>
        <dbReference type="HAMAP-Rule" id="MF_01813"/>
    </source>
</evidence>
<feature type="binding site" evidence="4">
    <location>
        <begin position="110"/>
        <end position="111"/>
    </location>
    <ligand>
        <name>S-adenosyl-L-methionine</name>
        <dbReference type="ChEBI" id="CHEBI:59789"/>
    </ligand>
</feature>
<reference evidence="5 6" key="1">
    <citation type="journal article" date="2021" name="Sci. Rep.">
        <title>The distribution of antibiotic resistance genes in chicken gut microbiota commensals.</title>
        <authorList>
            <person name="Juricova H."/>
            <person name="Matiasovicova J."/>
            <person name="Kubasova T."/>
            <person name="Cejkova D."/>
            <person name="Rychlik I."/>
        </authorList>
    </citation>
    <scope>NUCLEOTIDE SEQUENCE [LARGE SCALE GENOMIC DNA]</scope>
    <source>
        <strain evidence="5 6">An810</strain>
    </source>
</reference>
<dbReference type="Pfam" id="PF01209">
    <property type="entry name" value="Ubie_methyltran"/>
    <property type="match status" value="1"/>
</dbReference>
<evidence type="ECO:0000256" key="1">
    <source>
        <dbReference type="ARBA" id="ARBA00022603"/>
    </source>
</evidence>
<comment type="caution">
    <text evidence="5">The sequence shown here is derived from an EMBL/GenBank/DDBJ whole genome shotgun (WGS) entry which is preliminary data.</text>
</comment>
<dbReference type="PANTHER" id="PTHR43591:SF24">
    <property type="entry name" value="2-METHOXY-6-POLYPRENYL-1,4-BENZOQUINOL METHYLASE, MITOCHONDRIAL"/>
    <property type="match status" value="1"/>
</dbReference>
<keyword evidence="2 4" id="KW-0808">Transferase</keyword>